<keyword evidence="5 8" id="KW-0812">Transmembrane</keyword>
<feature type="transmembrane region" description="Helical" evidence="8">
    <location>
        <begin position="137"/>
        <end position="155"/>
    </location>
</feature>
<reference evidence="10" key="1">
    <citation type="submission" date="2019-12" db="EMBL/GenBank/DDBJ databases">
        <title>Novel species isolated from a subtropical stream in China.</title>
        <authorList>
            <person name="Lu H."/>
        </authorList>
    </citation>
    <scope>NUCLEOTIDE SEQUENCE [LARGE SCALE GENOMIC DNA]</scope>
    <source>
        <strain evidence="10">FT93W</strain>
    </source>
</reference>
<dbReference type="GO" id="GO:0009103">
    <property type="term" value="P:lipopolysaccharide biosynthetic process"/>
    <property type="evidence" value="ECO:0007669"/>
    <property type="project" value="TreeGrafter"/>
</dbReference>
<sequence length="250" mass="28204">MSDFLKSKIELYALIIIFVVCSIWVLDIRSLVPPDEGRYAEMAREMFVTGDWITTCLNGIKYFEKPPLHMWMSAVAYALFGIGEWQARLWNGVCGIMGVLLVGYTGRKLFGGQVGFYAASILASMLFWTGASQFNTLDIGVAATLTISLCSLLVAQQDHATASERRNWMLVCRKGKQIFLQILEALPSARMFCRKGKQICLQILEVLPSARMFCRQISPHSQESKFVYTEHWQVNLSVRSFRSSPFGVSC</sequence>
<accession>A0A845I2C2</accession>
<evidence type="ECO:0000313" key="10">
    <source>
        <dbReference type="EMBL" id="MYN47724.1"/>
    </source>
</evidence>
<evidence type="ECO:0000256" key="7">
    <source>
        <dbReference type="ARBA" id="ARBA00023136"/>
    </source>
</evidence>
<gene>
    <name evidence="10" type="ORF">GTP23_22050</name>
</gene>
<dbReference type="AlphaFoldDB" id="A0A845I2C2"/>
<dbReference type="PANTHER" id="PTHR33908">
    <property type="entry name" value="MANNOSYLTRANSFERASE YKCB-RELATED"/>
    <property type="match status" value="1"/>
</dbReference>
<comment type="subcellular location">
    <subcellularLocation>
        <location evidence="1">Cell membrane</location>
        <topology evidence="1">Multi-pass membrane protein</topology>
    </subcellularLocation>
</comment>
<evidence type="ECO:0000256" key="5">
    <source>
        <dbReference type="ARBA" id="ARBA00022692"/>
    </source>
</evidence>
<comment type="caution">
    <text evidence="10">The sequence shown here is derived from an EMBL/GenBank/DDBJ whole genome shotgun (WGS) entry which is preliminary data.</text>
</comment>
<dbReference type="EMBL" id="WWCL01000010">
    <property type="protein sequence ID" value="MYN47724.1"/>
    <property type="molecule type" value="Genomic_DNA"/>
</dbReference>
<dbReference type="PANTHER" id="PTHR33908:SF3">
    <property type="entry name" value="UNDECAPRENYL PHOSPHATE-ALPHA-4-AMINO-4-DEOXY-L-ARABINOSE ARABINOSYL TRANSFERASE"/>
    <property type="match status" value="1"/>
</dbReference>
<feature type="transmembrane region" description="Helical" evidence="8">
    <location>
        <begin position="12"/>
        <end position="32"/>
    </location>
</feature>
<evidence type="ECO:0000313" key="11">
    <source>
        <dbReference type="Proteomes" id="UP000444316"/>
    </source>
</evidence>
<dbReference type="InterPro" id="IPR050297">
    <property type="entry name" value="LipidA_mod_glycosyltrf_83"/>
</dbReference>
<keyword evidence="3" id="KW-0328">Glycosyltransferase</keyword>
<protein>
    <submittedName>
        <fullName evidence="10">Phospholipid carrier-dependent glycosyltransferase</fullName>
    </submittedName>
</protein>
<dbReference type="GO" id="GO:0010041">
    <property type="term" value="P:response to iron(III) ion"/>
    <property type="evidence" value="ECO:0007669"/>
    <property type="project" value="TreeGrafter"/>
</dbReference>
<feature type="transmembrane region" description="Helical" evidence="8">
    <location>
        <begin position="114"/>
        <end position="131"/>
    </location>
</feature>
<evidence type="ECO:0000256" key="4">
    <source>
        <dbReference type="ARBA" id="ARBA00022679"/>
    </source>
</evidence>
<dbReference type="Pfam" id="PF13231">
    <property type="entry name" value="PMT_2"/>
    <property type="match status" value="1"/>
</dbReference>
<proteinExistence type="predicted"/>
<evidence type="ECO:0000256" key="8">
    <source>
        <dbReference type="SAM" id="Phobius"/>
    </source>
</evidence>
<name>A0A845I2C2_9BURK</name>
<feature type="transmembrane region" description="Helical" evidence="8">
    <location>
        <begin position="89"/>
        <end position="107"/>
    </location>
</feature>
<dbReference type="GO" id="GO:0005886">
    <property type="term" value="C:plasma membrane"/>
    <property type="evidence" value="ECO:0007669"/>
    <property type="project" value="UniProtKB-SubCell"/>
</dbReference>
<evidence type="ECO:0000256" key="1">
    <source>
        <dbReference type="ARBA" id="ARBA00004651"/>
    </source>
</evidence>
<dbReference type="RefSeq" id="WP_161037100.1">
    <property type="nucleotide sequence ID" value="NZ_WWCL01000010.1"/>
</dbReference>
<keyword evidence="2" id="KW-1003">Cell membrane</keyword>
<evidence type="ECO:0000259" key="9">
    <source>
        <dbReference type="Pfam" id="PF13231"/>
    </source>
</evidence>
<keyword evidence="11" id="KW-1185">Reference proteome</keyword>
<keyword evidence="4 10" id="KW-0808">Transferase</keyword>
<evidence type="ECO:0000256" key="3">
    <source>
        <dbReference type="ARBA" id="ARBA00022676"/>
    </source>
</evidence>
<dbReference type="InterPro" id="IPR038731">
    <property type="entry name" value="RgtA/B/C-like"/>
</dbReference>
<evidence type="ECO:0000256" key="6">
    <source>
        <dbReference type="ARBA" id="ARBA00022989"/>
    </source>
</evidence>
<keyword evidence="6 8" id="KW-1133">Transmembrane helix</keyword>
<keyword evidence="7 8" id="KW-0472">Membrane</keyword>
<dbReference type="GO" id="GO:0016763">
    <property type="term" value="F:pentosyltransferase activity"/>
    <property type="evidence" value="ECO:0007669"/>
    <property type="project" value="TreeGrafter"/>
</dbReference>
<evidence type="ECO:0000256" key="2">
    <source>
        <dbReference type="ARBA" id="ARBA00022475"/>
    </source>
</evidence>
<dbReference type="Proteomes" id="UP000444316">
    <property type="component" value="Unassembled WGS sequence"/>
</dbReference>
<organism evidence="10 11">
    <name type="scientific">Duganella fentianensis</name>
    <dbReference type="NCBI Taxonomy" id="2692177"/>
    <lineage>
        <taxon>Bacteria</taxon>
        <taxon>Pseudomonadati</taxon>
        <taxon>Pseudomonadota</taxon>
        <taxon>Betaproteobacteria</taxon>
        <taxon>Burkholderiales</taxon>
        <taxon>Oxalobacteraceae</taxon>
        <taxon>Telluria group</taxon>
        <taxon>Duganella</taxon>
    </lineage>
</organism>
<feature type="domain" description="Glycosyltransferase RgtA/B/C/D-like" evidence="9">
    <location>
        <begin position="65"/>
        <end position="160"/>
    </location>
</feature>